<name>D5BAZ0_ZUNPS</name>
<dbReference type="AlphaFoldDB" id="D5BAZ0"/>
<gene>
    <name evidence="1" type="ordered locus">ZPR_2178</name>
</gene>
<organism evidence="1 2">
    <name type="scientific">Zunongwangia profunda (strain DSM 18752 / CCTCC AB 206139 / SM-A87)</name>
    <name type="common">Wangia profunda</name>
    <dbReference type="NCBI Taxonomy" id="655815"/>
    <lineage>
        <taxon>Bacteria</taxon>
        <taxon>Pseudomonadati</taxon>
        <taxon>Bacteroidota</taxon>
        <taxon>Flavobacteriia</taxon>
        <taxon>Flavobacteriales</taxon>
        <taxon>Flavobacteriaceae</taxon>
        <taxon>Zunongwangia</taxon>
    </lineage>
</organism>
<sequence>MRHEVVGHGNDWLAGIPYDYHDSKTFWAWGKRATHKEIHSKFWPKISSGFKQWLYDVYGSVPYVLPINQRMQYFGKYDGFKID</sequence>
<evidence type="ECO:0000313" key="2">
    <source>
        <dbReference type="Proteomes" id="UP000001654"/>
    </source>
</evidence>
<reference evidence="1 2" key="1">
    <citation type="journal article" date="2010" name="BMC Genomics">
        <title>The complete genome of Zunongwangia profunda SM-A87 reveals its adaptation to the deep-sea environment and ecological role in sedimentary organic nitrogen degradation.</title>
        <authorList>
            <person name="Qin Q.L."/>
            <person name="Zhang X.Y."/>
            <person name="Wang X.M."/>
            <person name="Liu G.M."/>
            <person name="Chen X.L."/>
            <person name="Xie B.B."/>
            <person name="Dang H.Y."/>
            <person name="Zhou B.C."/>
            <person name="Yu J."/>
            <person name="Zhang Y.Z."/>
        </authorList>
    </citation>
    <scope>NUCLEOTIDE SEQUENCE [LARGE SCALE GENOMIC DNA]</scope>
    <source>
        <strain evidence="2">DSM 18752 / CCTCC AB 206139 / SM-A87</strain>
    </source>
</reference>
<protein>
    <submittedName>
        <fullName evidence="1">Uncharacterized protein</fullName>
    </submittedName>
</protein>
<accession>D5BAZ0</accession>
<proteinExistence type="predicted"/>
<dbReference type="KEGG" id="zpr:ZPR_2178"/>
<evidence type="ECO:0000313" key="1">
    <source>
        <dbReference type="EMBL" id="ADF52503.1"/>
    </source>
</evidence>
<dbReference type="HOGENOM" id="CLU_2541855_0_0_10"/>
<dbReference type="Proteomes" id="UP000001654">
    <property type="component" value="Chromosome"/>
</dbReference>
<dbReference type="EMBL" id="CP001650">
    <property type="protein sequence ID" value="ADF52503.1"/>
    <property type="molecule type" value="Genomic_DNA"/>
</dbReference>
<dbReference type="STRING" id="655815.ZPR_2178"/>
<keyword evidence="2" id="KW-1185">Reference proteome</keyword>